<name>U4PU63_9HYPH</name>
<dbReference type="EMBL" id="HG518322">
    <property type="protein sequence ID" value="CDI08623.1"/>
    <property type="molecule type" value="Genomic_DNA"/>
</dbReference>
<dbReference type="KEGG" id="rir:BN877_I1724"/>
<organism evidence="1 2">
    <name type="scientific">Agrobacterium pusense</name>
    <dbReference type="NCBI Taxonomy" id="648995"/>
    <lineage>
        <taxon>Bacteria</taxon>
        <taxon>Pseudomonadati</taxon>
        <taxon>Pseudomonadota</taxon>
        <taxon>Alphaproteobacteria</taxon>
        <taxon>Hyphomicrobiales</taxon>
        <taxon>Rhizobiaceae</taxon>
        <taxon>Rhizobium/Agrobacterium group</taxon>
        <taxon>Agrobacterium</taxon>
    </lineage>
</organism>
<dbReference type="HOGENOM" id="CLU_3029314_0_0_5"/>
<evidence type="ECO:0000313" key="2">
    <source>
        <dbReference type="Proteomes" id="UP000016944"/>
    </source>
</evidence>
<protein>
    <submittedName>
        <fullName evidence="1">Uncharacterized protein</fullName>
    </submittedName>
</protein>
<dbReference type="AlphaFoldDB" id="U4PU63"/>
<evidence type="ECO:0000313" key="1">
    <source>
        <dbReference type="EMBL" id="CDI08623.1"/>
    </source>
</evidence>
<dbReference type="Proteomes" id="UP000016944">
    <property type="component" value="Chromosome I"/>
</dbReference>
<sequence>MHRYVKKQSVSATLKTVPFLSSPQFRLKCNRFLKLSYKHLLKTADAGTLLSQFFR</sequence>
<reference evidence="1 2" key="1">
    <citation type="journal article" date="2013" name="Genome Announc.">
        <title>Complete Genome Sequence of the Sesbania Symbiont and Rice Growth-Promoting Endophyte Rhizobium sp. Strain IRBG74.</title>
        <authorList>
            <person name="Crook M.B."/>
            <person name="Mitra S."/>
            <person name="Ane J.M."/>
            <person name="Sadowsky M.J."/>
            <person name="Gyaneshwar P."/>
        </authorList>
    </citation>
    <scope>NUCLEOTIDE SEQUENCE [LARGE SCALE GENOMIC DNA]</scope>
    <source>
        <strain evidence="1 2">IRBG74</strain>
    </source>
</reference>
<gene>
    <name evidence="1" type="ORF">BN877_I1724</name>
</gene>
<accession>U4PU63</accession>
<proteinExistence type="predicted"/>